<dbReference type="AlphaFoldDB" id="A0AAN9SI48"/>
<name>A0AAN9SI48_PSOTE</name>
<proteinExistence type="predicted"/>
<dbReference type="EMBL" id="JAYMYS010000004">
    <property type="protein sequence ID" value="KAK7397104.1"/>
    <property type="molecule type" value="Genomic_DNA"/>
</dbReference>
<accession>A0AAN9SI48</accession>
<gene>
    <name evidence="2" type="ORF">VNO78_18271</name>
</gene>
<dbReference type="Proteomes" id="UP001386955">
    <property type="component" value="Unassembled WGS sequence"/>
</dbReference>
<evidence type="ECO:0000313" key="3">
    <source>
        <dbReference type="Proteomes" id="UP001386955"/>
    </source>
</evidence>
<sequence>MFVFGKCNHVYQAKPSLPHGLPNLSLIALQGGEHMYPKENVFDPSFQSNSPQPREGEKQAQEERKKRGKVESSRRFHVINAFSVNFKPNKQHNWKGIKKKKKEQYCGRGIDRCMKRGIN</sequence>
<protein>
    <submittedName>
        <fullName evidence="2">Uncharacterized protein</fullName>
    </submittedName>
</protein>
<evidence type="ECO:0000313" key="2">
    <source>
        <dbReference type="EMBL" id="KAK7397104.1"/>
    </source>
</evidence>
<comment type="caution">
    <text evidence="2">The sequence shown here is derived from an EMBL/GenBank/DDBJ whole genome shotgun (WGS) entry which is preliminary data.</text>
</comment>
<evidence type="ECO:0000256" key="1">
    <source>
        <dbReference type="SAM" id="MobiDB-lite"/>
    </source>
</evidence>
<keyword evidence="3" id="KW-1185">Reference proteome</keyword>
<organism evidence="2 3">
    <name type="scientific">Psophocarpus tetragonolobus</name>
    <name type="common">Winged bean</name>
    <name type="synonym">Dolichos tetragonolobus</name>
    <dbReference type="NCBI Taxonomy" id="3891"/>
    <lineage>
        <taxon>Eukaryota</taxon>
        <taxon>Viridiplantae</taxon>
        <taxon>Streptophyta</taxon>
        <taxon>Embryophyta</taxon>
        <taxon>Tracheophyta</taxon>
        <taxon>Spermatophyta</taxon>
        <taxon>Magnoliopsida</taxon>
        <taxon>eudicotyledons</taxon>
        <taxon>Gunneridae</taxon>
        <taxon>Pentapetalae</taxon>
        <taxon>rosids</taxon>
        <taxon>fabids</taxon>
        <taxon>Fabales</taxon>
        <taxon>Fabaceae</taxon>
        <taxon>Papilionoideae</taxon>
        <taxon>50 kb inversion clade</taxon>
        <taxon>NPAAA clade</taxon>
        <taxon>indigoferoid/millettioid clade</taxon>
        <taxon>Phaseoleae</taxon>
        <taxon>Psophocarpus</taxon>
    </lineage>
</organism>
<reference evidence="2 3" key="1">
    <citation type="submission" date="2024-01" db="EMBL/GenBank/DDBJ databases">
        <title>The genomes of 5 underutilized Papilionoideae crops provide insights into root nodulation and disease resistanc.</title>
        <authorList>
            <person name="Jiang F."/>
        </authorList>
    </citation>
    <scope>NUCLEOTIDE SEQUENCE [LARGE SCALE GENOMIC DNA]</scope>
    <source>
        <strain evidence="2">DUOXIRENSHENG_FW03</strain>
        <tissue evidence="2">Leaves</tissue>
    </source>
</reference>
<feature type="compositionally biased region" description="Basic and acidic residues" evidence="1">
    <location>
        <begin position="54"/>
        <end position="72"/>
    </location>
</feature>
<feature type="region of interest" description="Disordered" evidence="1">
    <location>
        <begin position="37"/>
        <end position="72"/>
    </location>
</feature>